<protein>
    <submittedName>
        <fullName evidence="1">Uncharacterized protein</fullName>
    </submittedName>
</protein>
<evidence type="ECO:0000313" key="1">
    <source>
        <dbReference type="EMBL" id="KAI5658096.1"/>
    </source>
</evidence>
<dbReference type="EMBL" id="CM044706">
    <property type="protein sequence ID" value="KAI5658096.1"/>
    <property type="molecule type" value="Genomic_DNA"/>
</dbReference>
<organism evidence="1 2">
    <name type="scientific">Catharanthus roseus</name>
    <name type="common">Madagascar periwinkle</name>
    <name type="synonym">Vinca rosea</name>
    <dbReference type="NCBI Taxonomy" id="4058"/>
    <lineage>
        <taxon>Eukaryota</taxon>
        <taxon>Viridiplantae</taxon>
        <taxon>Streptophyta</taxon>
        <taxon>Embryophyta</taxon>
        <taxon>Tracheophyta</taxon>
        <taxon>Spermatophyta</taxon>
        <taxon>Magnoliopsida</taxon>
        <taxon>eudicotyledons</taxon>
        <taxon>Gunneridae</taxon>
        <taxon>Pentapetalae</taxon>
        <taxon>asterids</taxon>
        <taxon>lamiids</taxon>
        <taxon>Gentianales</taxon>
        <taxon>Apocynaceae</taxon>
        <taxon>Rauvolfioideae</taxon>
        <taxon>Vinceae</taxon>
        <taxon>Catharanthinae</taxon>
        <taxon>Catharanthus</taxon>
    </lineage>
</organism>
<comment type="caution">
    <text evidence="1">The sequence shown here is derived from an EMBL/GenBank/DDBJ whole genome shotgun (WGS) entry which is preliminary data.</text>
</comment>
<evidence type="ECO:0000313" key="2">
    <source>
        <dbReference type="Proteomes" id="UP001060085"/>
    </source>
</evidence>
<keyword evidence="2" id="KW-1185">Reference proteome</keyword>
<name>A0ACC0AF08_CATRO</name>
<sequence>MKEPTWRKFWLSVRGKTHYHADGRVTPTVAGSFLFMGELAPNYLPLTVGSTLSSSVDLGSDMFFIGSWSFKSSIEVLQIKEEILGDIGSKFNNCKRIHINWYQSLIMSIDGHMPTQSHQEGPSDPSRMNLNGTLRSMQQSIKGLERQFQNIARDVEELKKSKSSATMKQRVGDNLSGSNSPHHKRPYDNVSTYGYHDMLVQHAHSIHEFGYQGRPQRRGGKKGGLGGRGYHRPQEEYPTQED</sequence>
<dbReference type="Proteomes" id="UP001060085">
    <property type="component" value="Linkage Group LG06"/>
</dbReference>
<accession>A0ACC0AF08</accession>
<reference evidence="2" key="1">
    <citation type="journal article" date="2023" name="Nat. Plants">
        <title>Single-cell RNA sequencing provides a high-resolution roadmap for understanding the multicellular compartmentation of specialized metabolism.</title>
        <authorList>
            <person name="Sun S."/>
            <person name="Shen X."/>
            <person name="Li Y."/>
            <person name="Li Y."/>
            <person name="Wang S."/>
            <person name="Li R."/>
            <person name="Zhang H."/>
            <person name="Shen G."/>
            <person name="Guo B."/>
            <person name="Wei J."/>
            <person name="Xu J."/>
            <person name="St-Pierre B."/>
            <person name="Chen S."/>
            <person name="Sun C."/>
        </authorList>
    </citation>
    <scope>NUCLEOTIDE SEQUENCE [LARGE SCALE GENOMIC DNA]</scope>
</reference>
<gene>
    <name evidence="1" type="ORF">M9H77_26889</name>
</gene>
<proteinExistence type="predicted"/>